<dbReference type="Pfam" id="PF13456">
    <property type="entry name" value="RVT_3"/>
    <property type="match status" value="1"/>
</dbReference>
<feature type="domain" description="RNase H type-1" evidence="1">
    <location>
        <begin position="1"/>
        <end position="79"/>
    </location>
</feature>
<name>A0AAV9K969_9SOLN</name>
<dbReference type="EMBL" id="JAWPEI010000012">
    <property type="protein sequence ID" value="KAK4708657.1"/>
    <property type="molecule type" value="Genomic_DNA"/>
</dbReference>
<proteinExistence type="predicted"/>
<dbReference type="GO" id="GO:0004523">
    <property type="term" value="F:RNA-DNA hybrid ribonuclease activity"/>
    <property type="evidence" value="ECO:0007669"/>
    <property type="project" value="InterPro"/>
</dbReference>
<reference evidence="2 3" key="1">
    <citation type="submission" date="2023-10" db="EMBL/GenBank/DDBJ databases">
        <title>Genome-Wide Identification Analysis in wild type Solanum Pinnatisectum Reveals Some Genes Defensing Phytophthora Infestans.</title>
        <authorList>
            <person name="Sun C."/>
        </authorList>
    </citation>
    <scope>NUCLEOTIDE SEQUENCE [LARGE SCALE GENOMIC DNA]</scope>
    <source>
        <strain evidence="2">LQN</strain>
        <tissue evidence="2">Leaf</tissue>
    </source>
</reference>
<comment type="caution">
    <text evidence="2">The sequence shown here is derived from an EMBL/GenBank/DDBJ whole genome shotgun (WGS) entry which is preliminary data.</text>
</comment>
<dbReference type="PROSITE" id="PS50879">
    <property type="entry name" value="RNASE_H_1"/>
    <property type="match status" value="1"/>
</dbReference>
<dbReference type="InterPro" id="IPR012337">
    <property type="entry name" value="RNaseH-like_sf"/>
</dbReference>
<dbReference type="CDD" id="cd06222">
    <property type="entry name" value="RNase_H_like"/>
    <property type="match status" value="1"/>
</dbReference>
<dbReference type="PANTHER" id="PTHR47723">
    <property type="entry name" value="OS05G0353850 PROTEIN"/>
    <property type="match status" value="1"/>
</dbReference>
<dbReference type="AlphaFoldDB" id="A0AAV9K969"/>
<dbReference type="InterPro" id="IPR036397">
    <property type="entry name" value="RNaseH_sf"/>
</dbReference>
<organism evidence="2 3">
    <name type="scientific">Solanum pinnatisectum</name>
    <name type="common">tansyleaf nightshade</name>
    <dbReference type="NCBI Taxonomy" id="50273"/>
    <lineage>
        <taxon>Eukaryota</taxon>
        <taxon>Viridiplantae</taxon>
        <taxon>Streptophyta</taxon>
        <taxon>Embryophyta</taxon>
        <taxon>Tracheophyta</taxon>
        <taxon>Spermatophyta</taxon>
        <taxon>Magnoliopsida</taxon>
        <taxon>eudicotyledons</taxon>
        <taxon>Gunneridae</taxon>
        <taxon>Pentapetalae</taxon>
        <taxon>asterids</taxon>
        <taxon>lamiids</taxon>
        <taxon>Solanales</taxon>
        <taxon>Solanaceae</taxon>
        <taxon>Solanoideae</taxon>
        <taxon>Solaneae</taxon>
        <taxon>Solanum</taxon>
    </lineage>
</organism>
<dbReference type="Proteomes" id="UP001311915">
    <property type="component" value="Unassembled WGS sequence"/>
</dbReference>
<gene>
    <name evidence="2" type="ORF">R3W88_029582</name>
</gene>
<evidence type="ECO:0000313" key="3">
    <source>
        <dbReference type="Proteomes" id="UP001311915"/>
    </source>
</evidence>
<dbReference type="InterPro" id="IPR002156">
    <property type="entry name" value="RNaseH_domain"/>
</dbReference>
<sequence length="79" mass="8847">MTNSGKIEGGGILKDCYGNIIYVFSIPLGSSTNNQAEIQVVAHGLEWCIRHGFRRIHLEVDSQLLTHWLNNDGSPPWKL</sequence>
<dbReference type="GO" id="GO:0003676">
    <property type="term" value="F:nucleic acid binding"/>
    <property type="evidence" value="ECO:0007669"/>
    <property type="project" value="InterPro"/>
</dbReference>
<dbReference type="PANTHER" id="PTHR47723:SF7">
    <property type="entry name" value="RNASE H FAMILY PROTEIN"/>
    <property type="match status" value="1"/>
</dbReference>
<dbReference type="Gene3D" id="3.30.420.10">
    <property type="entry name" value="Ribonuclease H-like superfamily/Ribonuclease H"/>
    <property type="match status" value="1"/>
</dbReference>
<evidence type="ECO:0000259" key="1">
    <source>
        <dbReference type="PROSITE" id="PS50879"/>
    </source>
</evidence>
<keyword evidence="3" id="KW-1185">Reference proteome</keyword>
<dbReference type="SUPFAM" id="SSF53098">
    <property type="entry name" value="Ribonuclease H-like"/>
    <property type="match status" value="1"/>
</dbReference>
<dbReference type="InterPro" id="IPR044730">
    <property type="entry name" value="RNase_H-like_dom_plant"/>
</dbReference>
<protein>
    <recommendedName>
        <fullName evidence="1">RNase H type-1 domain-containing protein</fullName>
    </recommendedName>
</protein>
<accession>A0AAV9K969</accession>
<evidence type="ECO:0000313" key="2">
    <source>
        <dbReference type="EMBL" id="KAK4708657.1"/>
    </source>
</evidence>
<dbReference type="InterPro" id="IPR053151">
    <property type="entry name" value="RNase_H-like"/>
</dbReference>